<dbReference type="OrthoDB" id="9805730at2"/>
<name>A0A1P8MRA4_9RHOB</name>
<evidence type="ECO:0000313" key="5">
    <source>
        <dbReference type="EMBL" id="APX10588.1"/>
    </source>
</evidence>
<dbReference type="GO" id="GO:0005829">
    <property type="term" value="C:cytosol"/>
    <property type="evidence" value="ECO:0007669"/>
    <property type="project" value="TreeGrafter"/>
</dbReference>
<gene>
    <name evidence="5" type="ORF">BWR18_01905</name>
</gene>
<evidence type="ECO:0000256" key="2">
    <source>
        <dbReference type="ARBA" id="ARBA00023125"/>
    </source>
</evidence>
<dbReference type="KEGG" id="tom:BWR18_01905"/>
<dbReference type="EMBL" id="CP019312">
    <property type="protein sequence ID" value="APX10588.1"/>
    <property type="molecule type" value="Genomic_DNA"/>
</dbReference>
<organism evidence="5 6">
    <name type="scientific">Tateyamaria omphalii</name>
    <dbReference type="NCBI Taxonomy" id="299262"/>
    <lineage>
        <taxon>Bacteria</taxon>
        <taxon>Pseudomonadati</taxon>
        <taxon>Pseudomonadota</taxon>
        <taxon>Alphaproteobacteria</taxon>
        <taxon>Rhodobacterales</taxon>
        <taxon>Roseobacteraceae</taxon>
        <taxon>Tateyamaria</taxon>
    </lineage>
</organism>
<keyword evidence="6" id="KW-1185">Reference proteome</keyword>
<dbReference type="Proteomes" id="UP000186336">
    <property type="component" value="Chromosome"/>
</dbReference>
<dbReference type="SUPFAM" id="SSF46689">
    <property type="entry name" value="Homeodomain-like"/>
    <property type="match status" value="1"/>
</dbReference>
<reference evidence="5 6" key="1">
    <citation type="submission" date="2017-01" db="EMBL/GenBank/DDBJ databases">
        <title>Complete genome of Tateyamaria omphalii DOK1-4 isolated from seawater in Dokdo.</title>
        <authorList>
            <person name="Kim J.H."/>
            <person name="Chi W.-J."/>
        </authorList>
    </citation>
    <scope>NUCLEOTIDE SEQUENCE [LARGE SCALE GENOMIC DNA]</scope>
    <source>
        <strain evidence="5 6">DOK1-4</strain>
    </source>
</reference>
<dbReference type="PANTHER" id="PTHR47894:SF1">
    <property type="entry name" value="HTH-TYPE TRANSCRIPTIONAL REGULATOR VQSM"/>
    <property type="match status" value="1"/>
</dbReference>
<evidence type="ECO:0000313" key="6">
    <source>
        <dbReference type="Proteomes" id="UP000186336"/>
    </source>
</evidence>
<dbReference type="InterPro" id="IPR032687">
    <property type="entry name" value="AraC-type_N"/>
</dbReference>
<accession>A0A1P8MRA4</accession>
<evidence type="ECO:0000259" key="4">
    <source>
        <dbReference type="PROSITE" id="PS01124"/>
    </source>
</evidence>
<protein>
    <recommendedName>
        <fullName evidence="4">HTH araC/xylS-type domain-containing protein</fullName>
    </recommendedName>
</protein>
<dbReference type="InterPro" id="IPR018062">
    <property type="entry name" value="HTH_AraC-typ_CS"/>
</dbReference>
<dbReference type="Gene3D" id="1.10.10.60">
    <property type="entry name" value="Homeodomain-like"/>
    <property type="match status" value="1"/>
</dbReference>
<keyword evidence="3" id="KW-0804">Transcription</keyword>
<sequence>MAAAHDTYYKIGRTTEQLCGLLHVDPTAVMRRMRFPTDFLRNEGRGVNAADYFSGWNAIMAEANRNDTPLVLGRAYARGPFNPAFFAFTCSPRVAVGLERLSLFKPLTGPLYLGLKRTQTQALEVTKTSNQPNLPLPSTFGAAELVFLTEAIRGCTGHHMVPLRAQLPEQLPCHRALEEFLGVQITLGGPTKLTLSPEDADRKLLSADPAQWAQLEPSFKRQMRLRTEEQAVSARLRATLAEMLPAGEATIEAAARRMRLSTRSLQRHLRDEGTRFQAVLDRTRADLAREYLTSTDLNVAEISYLLAYRDPNSFYRAFNAWTGQTPQALRDRLGG</sequence>
<keyword evidence="2" id="KW-0238">DNA-binding</keyword>
<dbReference type="AlphaFoldDB" id="A0A1P8MRA4"/>
<keyword evidence="1" id="KW-0805">Transcription regulation</keyword>
<feature type="domain" description="HTH araC/xylS-type" evidence="4">
    <location>
        <begin position="234"/>
        <end position="332"/>
    </location>
</feature>
<dbReference type="GO" id="GO:0000976">
    <property type="term" value="F:transcription cis-regulatory region binding"/>
    <property type="evidence" value="ECO:0007669"/>
    <property type="project" value="TreeGrafter"/>
</dbReference>
<dbReference type="InterPro" id="IPR018060">
    <property type="entry name" value="HTH_AraC"/>
</dbReference>
<dbReference type="GO" id="GO:0003700">
    <property type="term" value="F:DNA-binding transcription factor activity"/>
    <property type="evidence" value="ECO:0007669"/>
    <property type="project" value="InterPro"/>
</dbReference>
<proteinExistence type="predicted"/>
<dbReference type="PANTHER" id="PTHR47894">
    <property type="entry name" value="HTH-TYPE TRANSCRIPTIONAL REGULATOR GADX"/>
    <property type="match status" value="1"/>
</dbReference>
<dbReference type="PROSITE" id="PS00041">
    <property type="entry name" value="HTH_ARAC_FAMILY_1"/>
    <property type="match status" value="1"/>
</dbReference>
<dbReference type="Pfam" id="PF12833">
    <property type="entry name" value="HTH_18"/>
    <property type="match status" value="1"/>
</dbReference>
<dbReference type="Pfam" id="PF12625">
    <property type="entry name" value="Arabinose_bd"/>
    <property type="match status" value="1"/>
</dbReference>
<dbReference type="InterPro" id="IPR009057">
    <property type="entry name" value="Homeodomain-like_sf"/>
</dbReference>
<dbReference type="PROSITE" id="PS01124">
    <property type="entry name" value="HTH_ARAC_FAMILY_2"/>
    <property type="match status" value="1"/>
</dbReference>
<dbReference type="SMART" id="SM00342">
    <property type="entry name" value="HTH_ARAC"/>
    <property type="match status" value="1"/>
</dbReference>
<dbReference type="RefSeq" id="WP_076626455.1">
    <property type="nucleotide sequence ID" value="NZ_CP019312.1"/>
</dbReference>
<evidence type="ECO:0000256" key="3">
    <source>
        <dbReference type="ARBA" id="ARBA00023163"/>
    </source>
</evidence>
<evidence type="ECO:0000256" key="1">
    <source>
        <dbReference type="ARBA" id="ARBA00023015"/>
    </source>
</evidence>